<dbReference type="AlphaFoldDB" id="A0A0E9WFK1"/>
<reference evidence="1" key="1">
    <citation type="submission" date="2014-11" db="EMBL/GenBank/DDBJ databases">
        <authorList>
            <person name="Amaro Gonzalez C."/>
        </authorList>
    </citation>
    <scope>NUCLEOTIDE SEQUENCE</scope>
</reference>
<protein>
    <submittedName>
        <fullName evidence="1">Uncharacterized protein</fullName>
    </submittedName>
</protein>
<evidence type="ECO:0000313" key="1">
    <source>
        <dbReference type="EMBL" id="JAH88238.1"/>
    </source>
</evidence>
<name>A0A0E9WFK1_ANGAN</name>
<sequence>MISHFTLIFHPLSTFSINVGVQGNAKYPKQLWRSMTTQLKLLTSPALDPLNKRQRINNI</sequence>
<dbReference type="EMBL" id="GBXM01020339">
    <property type="protein sequence ID" value="JAH88238.1"/>
    <property type="molecule type" value="Transcribed_RNA"/>
</dbReference>
<organism evidence="1">
    <name type="scientific">Anguilla anguilla</name>
    <name type="common">European freshwater eel</name>
    <name type="synonym">Muraena anguilla</name>
    <dbReference type="NCBI Taxonomy" id="7936"/>
    <lineage>
        <taxon>Eukaryota</taxon>
        <taxon>Metazoa</taxon>
        <taxon>Chordata</taxon>
        <taxon>Craniata</taxon>
        <taxon>Vertebrata</taxon>
        <taxon>Euteleostomi</taxon>
        <taxon>Actinopterygii</taxon>
        <taxon>Neopterygii</taxon>
        <taxon>Teleostei</taxon>
        <taxon>Anguilliformes</taxon>
        <taxon>Anguillidae</taxon>
        <taxon>Anguilla</taxon>
    </lineage>
</organism>
<accession>A0A0E9WFK1</accession>
<reference evidence="1" key="2">
    <citation type="journal article" date="2015" name="Fish Shellfish Immunol.">
        <title>Early steps in the European eel (Anguilla anguilla)-Vibrio vulnificus interaction in the gills: Role of the RtxA13 toxin.</title>
        <authorList>
            <person name="Callol A."/>
            <person name="Pajuelo D."/>
            <person name="Ebbesson L."/>
            <person name="Teles M."/>
            <person name="MacKenzie S."/>
            <person name="Amaro C."/>
        </authorList>
    </citation>
    <scope>NUCLEOTIDE SEQUENCE</scope>
</reference>
<proteinExistence type="predicted"/>